<gene>
    <name evidence="9" type="ORF">AO090023000056</name>
</gene>
<keyword evidence="10" id="KW-1185">Reference proteome</keyword>
<evidence type="ECO:0000256" key="1">
    <source>
        <dbReference type="ARBA" id="ARBA00001973"/>
    </source>
</evidence>
<evidence type="ECO:0000256" key="5">
    <source>
        <dbReference type="RuleBase" id="RU368122"/>
    </source>
</evidence>
<dbReference type="GO" id="GO:0008810">
    <property type="term" value="F:cellulase activity"/>
    <property type="evidence" value="ECO:0007669"/>
    <property type="project" value="UniProtKB-UniRule"/>
</dbReference>
<evidence type="ECO:0000313" key="9">
    <source>
        <dbReference type="EMBL" id="BAE58643.1"/>
    </source>
</evidence>
<keyword evidence="7" id="KW-0732">Signal</keyword>
<accession>Q2UIH2</accession>
<evidence type="ECO:0000256" key="4">
    <source>
        <dbReference type="ARBA" id="ARBA00023157"/>
    </source>
</evidence>
<dbReference type="AlphaFoldDB" id="Q2UIH2"/>
<dbReference type="VEuPathDB" id="FungiDB:AO090023000056"/>
<dbReference type="KEGG" id="aor:AO090023000056"/>
<feature type="region of interest" description="Disordered" evidence="6">
    <location>
        <begin position="368"/>
        <end position="428"/>
    </location>
</feature>
<feature type="chain" id="PRO_5004217273" description="AA9 family lytic polysaccharide monooxygenase" evidence="7">
    <location>
        <begin position="17"/>
        <end position="428"/>
    </location>
</feature>
<dbReference type="CDD" id="cd21175">
    <property type="entry name" value="LPMO_AA9"/>
    <property type="match status" value="1"/>
</dbReference>
<comment type="domain">
    <text evidence="5">Has a modular structure: an endo-beta-1,4-glucanase catalytic module at the N-terminus, a linker rich in serines and threonines, and a C-terminal carbohydrate-binding module (CBM).</text>
</comment>
<protein>
    <recommendedName>
        <fullName evidence="5">AA9 family lytic polysaccharide monooxygenase</fullName>
        <ecNumber evidence="5">1.14.99.56</ecNumber>
    </recommendedName>
    <alternativeName>
        <fullName evidence="5">Endo-beta-1,4-glucanase</fullName>
    </alternativeName>
    <alternativeName>
        <fullName evidence="5">Glycosyl hydrolase 61 family protein</fullName>
    </alternativeName>
</protein>
<dbReference type="EMBL" id="BA000051">
    <property type="protein sequence ID" value="BAE58643.1"/>
    <property type="molecule type" value="Genomic_DNA"/>
</dbReference>
<reference evidence="9 10" key="1">
    <citation type="journal article" date="2005" name="Nature">
        <title>Genome sequencing and analysis of Aspergillus oryzae.</title>
        <authorList>
            <person name="Machida M."/>
            <person name="Asai K."/>
            <person name="Sano M."/>
            <person name="Tanaka T."/>
            <person name="Kumagai T."/>
            <person name="Terai G."/>
            <person name="Kusumoto K."/>
            <person name="Arima T."/>
            <person name="Akita O."/>
            <person name="Kashiwagi Y."/>
            <person name="Abe K."/>
            <person name="Gomi K."/>
            <person name="Horiuchi H."/>
            <person name="Kitamoto K."/>
            <person name="Kobayashi T."/>
            <person name="Takeuchi M."/>
            <person name="Denning D.W."/>
            <person name="Galagan J.E."/>
            <person name="Nierman W.C."/>
            <person name="Yu J."/>
            <person name="Archer D.B."/>
            <person name="Bennett J.W."/>
            <person name="Bhatnagar D."/>
            <person name="Cleveland T.E."/>
            <person name="Fedorova N.D."/>
            <person name="Gotoh O."/>
            <person name="Horikawa H."/>
            <person name="Hosoyama A."/>
            <person name="Ichinomiya M."/>
            <person name="Igarashi R."/>
            <person name="Iwashita K."/>
            <person name="Juvvadi P.R."/>
            <person name="Kato M."/>
            <person name="Kato Y."/>
            <person name="Kin T."/>
            <person name="Kokubun A."/>
            <person name="Maeda H."/>
            <person name="Maeyama N."/>
            <person name="Maruyama J."/>
            <person name="Nagasaki H."/>
            <person name="Nakajima T."/>
            <person name="Oda K."/>
            <person name="Okada K."/>
            <person name="Paulsen I."/>
            <person name="Sakamoto K."/>
            <person name="Sawano T."/>
            <person name="Takahashi M."/>
            <person name="Takase K."/>
            <person name="Terabayashi Y."/>
            <person name="Wortman J."/>
            <person name="Yamada O."/>
            <person name="Yamagata Y."/>
            <person name="Anazawa H."/>
            <person name="Hata Y."/>
            <person name="Koide Y."/>
            <person name="Komori T."/>
            <person name="Koyama Y."/>
            <person name="Minetoki T."/>
            <person name="Suharnan S."/>
            <person name="Tanaka A."/>
            <person name="Isono K."/>
            <person name="Kuhara S."/>
            <person name="Ogasawara N."/>
            <person name="Kikuchi H."/>
        </authorList>
    </citation>
    <scope>NUCLEOTIDE SEQUENCE [LARGE SCALE GENOMIC DNA]</scope>
    <source>
        <strain evidence="10">ATCC 42149 / RIB 40</strain>
    </source>
</reference>
<dbReference type="OMA" id="ANWCGKP"/>
<evidence type="ECO:0000256" key="2">
    <source>
        <dbReference type="ARBA" id="ARBA00004613"/>
    </source>
</evidence>
<evidence type="ECO:0000256" key="7">
    <source>
        <dbReference type="SAM" id="SignalP"/>
    </source>
</evidence>
<dbReference type="GeneID" id="5992647"/>
<evidence type="ECO:0000259" key="8">
    <source>
        <dbReference type="Pfam" id="PF03443"/>
    </source>
</evidence>
<dbReference type="Proteomes" id="UP000006564">
    <property type="component" value="Chromosome 3"/>
</dbReference>
<dbReference type="RefSeq" id="XP_023090424.1">
    <property type="nucleotide sequence ID" value="XM_023235400.1"/>
</dbReference>
<dbReference type="InterPro" id="IPR005103">
    <property type="entry name" value="AA9_LPMO"/>
</dbReference>
<comment type="catalytic activity">
    <reaction evidence="5">
        <text>[(1-&gt;4)-beta-D-glucosyl]n+m + reduced acceptor + O2 = 4-dehydro-beta-D-glucosyl-[(1-&gt;4)-beta-D-glucosyl]n-1 + [(1-&gt;4)-beta-D-glucosyl]m + acceptor + H2O.</text>
        <dbReference type="EC" id="1.14.99.56"/>
    </reaction>
</comment>
<dbReference type="SMR" id="Q2UIH2"/>
<evidence type="ECO:0000256" key="6">
    <source>
        <dbReference type="SAM" id="MobiDB-lite"/>
    </source>
</evidence>
<feature type="domain" description="Auxiliary Activity family 9 catalytic" evidence="8">
    <location>
        <begin position="17"/>
        <end position="227"/>
    </location>
</feature>
<comment type="cofactor">
    <cofactor evidence="1">
        <name>Cu(2+)</name>
        <dbReference type="ChEBI" id="CHEBI:29036"/>
    </cofactor>
</comment>
<dbReference type="GO" id="GO:0030248">
    <property type="term" value="F:cellulose binding"/>
    <property type="evidence" value="ECO:0007669"/>
    <property type="project" value="UniProtKB-UniRule"/>
</dbReference>
<dbReference type="EMBL" id="AP007157">
    <property type="protein sequence ID" value="BAE58643.1"/>
    <property type="molecule type" value="Genomic_DNA"/>
</dbReference>
<keyword evidence="4 5" id="KW-1015">Disulfide bond</keyword>
<evidence type="ECO:0000313" key="10">
    <source>
        <dbReference type="Proteomes" id="UP000006564"/>
    </source>
</evidence>
<dbReference type="PANTHER" id="PTHR33353:SF32">
    <property type="entry name" value="ENDO-BETA-1,4-GLUCANASE D"/>
    <property type="match status" value="1"/>
</dbReference>
<feature type="compositionally biased region" description="Basic and acidic residues" evidence="6">
    <location>
        <begin position="409"/>
        <end position="428"/>
    </location>
</feature>
<dbReference type="STRING" id="510516.Q2UIH2"/>
<sequence length="428" mass="46936">MFRSALFLLLAPLALSHTTFTTLYVDEVNQGDGTCVRMNRDANTVTYPIEPLTSKDIACGKDGEKAVSRVCPAKANSLLTFEFRAWADGAKPGSIDISHKGPCAVYMKKVDDATADNNAAGDGWFKIWHTGYDESTEKWCTEKLIDNNGFLSVRVPSDIEQGYYLVRTELLALHAASETPADPQFYVNCAQIFVQGGGSAKPETVSIGEGFYSLESPGVKYNIYEKPLQLPYPIPGPAVYESKGVEERSVCPAQKRAVTAQNKGLKPAGCILQRDNWCGFEVPDYSDENGCWASSKKCWDQSQVCYDTALPTGVSACDIWMTKCNSIDDACNSGDFNGPPNKGKVLTPEPKTLGGSTQVFKRDVIPALEASPRISPSKVAQHPTIGNPRNHGSNGSRNPWPFEPTSSRPKHDQHDQRVQRDDRQRNGQ</sequence>
<feature type="region of interest" description="Disordered" evidence="6">
    <location>
        <begin position="336"/>
        <end position="356"/>
    </location>
</feature>
<dbReference type="EC" id="1.14.99.56" evidence="5"/>
<evidence type="ECO:0000256" key="3">
    <source>
        <dbReference type="ARBA" id="ARBA00022525"/>
    </source>
</evidence>
<name>Q2UIH2_ASPOR</name>
<keyword evidence="3 5" id="KW-0964">Secreted</keyword>
<dbReference type="PANTHER" id="PTHR33353">
    <property type="entry name" value="PUTATIVE (AFU_ORTHOLOGUE AFUA_1G12560)-RELATED"/>
    <property type="match status" value="1"/>
</dbReference>
<comment type="function">
    <text evidence="5">Lytic polysaccharide monooxygenase (LMPO) that depolymerizes crystalline and amorphous polysaccharides via the oxidation of scissile alpha- or beta-(1-4)-glycosidic bonds, yielding C1 and/or C4 oxidation products. Catalysis by LPMOs requires the reduction of the active-site copper from Cu(II) to Cu(I) by a reducing agent and H(2)O(2) or O(2) as a cosubstrate.</text>
</comment>
<dbReference type="Pfam" id="PF03443">
    <property type="entry name" value="AA9"/>
    <property type="match status" value="1"/>
</dbReference>
<comment type="subcellular location">
    <subcellularLocation>
        <location evidence="2 5">Secreted</location>
    </subcellularLocation>
</comment>
<proteinExistence type="predicted"/>
<feature type="signal peptide" evidence="7">
    <location>
        <begin position="1"/>
        <end position="16"/>
    </location>
</feature>
<dbReference type="GO" id="GO:0030245">
    <property type="term" value="P:cellulose catabolic process"/>
    <property type="evidence" value="ECO:0007669"/>
    <property type="project" value="UniProtKB-UniRule"/>
</dbReference>
<dbReference type="GO" id="GO:0005576">
    <property type="term" value="C:extracellular region"/>
    <property type="evidence" value="ECO:0007669"/>
    <property type="project" value="UniProtKB-SubCell"/>
</dbReference>
<keyword evidence="5" id="KW-0119">Carbohydrate metabolism</keyword>
<dbReference type="Gene3D" id="2.70.50.70">
    <property type="match status" value="1"/>
</dbReference>
<dbReference type="InterPro" id="IPR049892">
    <property type="entry name" value="AA9"/>
</dbReference>
<organism evidence="9 10">
    <name type="scientific">Aspergillus oryzae (strain ATCC 42149 / RIB 40)</name>
    <name type="common">Yellow koji mold</name>
    <dbReference type="NCBI Taxonomy" id="510516"/>
    <lineage>
        <taxon>Eukaryota</taxon>
        <taxon>Fungi</taxon>
        <taxon>Dikarya</taxon>
        <taxon>Ascomycota</taxon>
        <taxon>Pezizomycotina</taxon>
        <taxon>Eurotiomycetes</taxon>
        <taxon>Eurotiomycetidae</taxon>
        <taxon>Eurotiales</taxon>
        <taxon>Aspergillaceae</taxon>
        <taxon>Aspergillus</taxon>
        <taxon>Aspergillus subgen. Circumdati</taxon>
    </lineage>
</organism>
<keyword evidence="5" id="KW-0624">Polysaccharide degradation</keyword>
<dbReference type="HOGENOM" id="CLU_031730_3_0_1"/>
<dbReference type="CAZy" id="AA9">
    <property type="family name" value="Auxiliary Activities 9"/>
</dbReference>
<keyword evidence="5" id="KW-0136">Cellulose degradation</keyword>